<gene>
    <name evidence="3" type="ORF">DP107_04950</name>
</gene>
<evidence type="ECO:0000256" key="2">
    <source>
        <dbReference type="SAM" id="Phobius"/>
    </source>
</evidence>
<feature type="transmembrane region" description="Helical" evidence="2">
    <location>
        <begin position="35"/>
        <end position="54"/>
    </location>
</feature>
<keyword evidence="2" id="KW-0812">Transmembrane</keyword>
<dbReference type="AlphaFoldDB" id="A0A554NCT3"/>
<feature type="transmembrane region" description="Helical" evidence="2">
    <location>
        <begin position="9"/>
        <end position="29"/>
    </location>
</feature>
<sequence>MEPLRTRRLLLGGTVLFVAGWLGLLALVAPALIDAVAAATLLPLSLVALSSLVARTAARFVDEPRWPSAVVQDTSPHRSTPGHGGDSGGATETD</sequence>
<name>A0A554NCT3_9EURY</name>
<feature type="region of interest" description="Disordered" evidence="1">
    <location>
        <begin position="69"/>
        <end position="94"/>
    </location>
</feature>
<keyword evidence="2" id="KW-0472">Membrane</keyword>
<evidence type="ECO:0000313" key="3">
    <source>
        <dbReference type="EMBL" id="TSD15201.1"/>
    </source>
</evidence>
<reference evidence="3 4" key="1">
    <citation type="submission" date="2018-06" db="EMBL/GenBank/DDBJ databases">
        <title>Natronomonas sp. F16-60 a new haloarchaeon isolated from a solar saltern of Isla Cristina, Huelva, Spain.</title>
        <authorList>
            <person name="Duran-Viseras A."/>
            <person name="Sanchez-Porro C."/>
            <person name="Ventosa A."/>
        </authorList>
    </citation>
    <scope>NUCLEOTIDE SEQUENCE [LARGE SCALE GENOMIC DNA]</scope>
    <source>
        <strain evidence="3 4">F16-60</strain>
    </source>
</reference>
<dbReference type="RefSeq" id="WP_144261041.1">
    <property type="nucleotide sequence ID" value="NZ_QMDX01000002.1"/>
</dbReference>
<comment type="caution">
    <text evidence="3">The sequence shown here is derived from an EMBL/GenBank/DDBJ whole genome shotgun (WGS) entry which is preliminary data.</text>
</comment>
<keyword evidence="2" id="KW-1133">Transmembrane helix</keyword>
<evidence type="ECO:0000313" key="4">
    <source>
        <dbReference type="Proteomes" id="UP000319894"/>
    </source>
</evidence>
<dbReference type="EMBL" id="QMDX01000002">
    <property type="protein sequence ID" value="TSD15201.1"/>
    <property type="molecule type" value="Genomic_DNA"/>
</dbReference>
<dbReference type="InParanoid" id="A0A554NCT3"/>
<keyword evidence="4" id="KW-1185">Reference proteome</keyword>
<protein>
    <submittedName>
        <fullName evidence="3">Uncharacterized protein</fullName>
    </submittedName>
</protein>
<organism evidence="3 4">
    <name type="scientific">Haloglomus irregulare</name>
    <dbReference type="NCBI Taxonomy" id="2234134"/>
    <lineage>
        <taxon>Archaea</taxon>
        <taxon>Methanobacteriati</taxon>
        <taxon>Methanobacteriota</taxon>
        <taxon>Stenosarchaea group</taxon>
        <taxon>Halobacteria</taxon>
        <taxon>Halobacteriales</taxon>
        <taxon>Natronomonadaceae</taxon>
        <taxon>Haloglomus</taxon>
    </lineage>
</organism>
<proteinExistence type="predicted"/>
<accession>A0A554NCT3</accession>
<dbReference type="Proteomes" id="UP000319894">
    <property type="component" value="Unassembled WGS sequence"/>
</dbReference>
<evidence type="ECO:0000256" key="1">
    <source>
        <dbReference type="SAM" id="MobiDB-lite"/>
    </source>
</evidence>